<dbReference type="InterPro" id="IPR045062">
    <property type="entry name" value="Cyt_c_biogenesis_CcsA/CcmC"/>
</dbReference>
<evidence type="ECO:0000256" key="2">
    <source>
        <dbReference type="ARBA" id="ARBA00022692"/>
    </source>
</evidence>
<reference evidence="9 10" key="1">
    <citation type="submission" date="2020-03" db="EMBL/GenBank/DDBJ databases">
        <title>Two novel Motilibacter sp.</title>
        <authorList>
            <person name="Liu S."/>
        </authorList>
    </citation>
    <scope>NUCLEOTIDE SEQUENCE [LARGE SCALE GENOMIC DNA]</scope>
    <source>
        <strain evidence="9 10">E257</strain>
    </source>
</reference>
<keyword evidence="10" id="KW-1185">Reference proteome</keyword>
<dbReference type="InterPro" id="IPR002541">
    <property type="entry name" value="Cyt_c_assembly"/>
</dbReference>
<keyword evidence="5 7" id="KW-0472">Membrane</keyword>
<dbReference type="EMBL" id="JAANNP010000012">
    <property type="protein sequence ID" value="NHC14901.1"/>
    <property type="molecule type" value="Genomic_DNA"/>
</dbReference>
<sequence length="311" mass="33467">MAVYALAMLCSFVELALGRPVPTEAAVREPARAASRRAVAAEGSVLTEERPPAPPAAPAPASGPDAGRWGRIAVSFTIVAALLHLAAVVCRGIAAGRAPWGNMYEFAIAGSFAAVAVFLVALRRWPIRLAGVVVVPFALLVLGLAVTVLYTEPEELVPSLQSYWLVIHVAAAIISTGAFTLGAVLSAAHWWRLRTGDEKRLAGIALPPAQRLDTWAYRVHVFTFPVWTFAVMAGAIWAENAWGRYWGWDPKETWALITWIVYAGYLHARATTGWRGWKSDAIALAGYAALLFNFIGVNVWLGGIHAPYSGV</sequence>
<feature type="region of interest" description="Disordered" evidence="6">
    <location>
        <begin position="43"/>
        <end position="64"/>
    </location>
</feature>
<evidence type="ECO:0000259" key="8">
    <source>
        <dbReference type="Pfam" id="PF01578"/>
    </source>
</evidence>
<dbReference type="PANTHER" id="PTHR30071:SF1">
    <property type="entry name" value="CYTOCHROME B_B6 PROTEIN-RELATED"/>
    <property type="match status" value="1"/>
</dbReference>
<evidence type="ECO:0000313" key="10">
    <source>
        <dbReference type="Proteomes" id="UP000800981"/>
    </source>
</evidence>
<evidence type="ECO:0000256" key="3">
    <source>
        <dbReference type="ARBA" id="ARBA00022748"/>
    </source>
</evidence>
<evidence type="ECO:0000256" key="6">
    <source>
        <dbReference type="SAM" id="MobiDB-lite"/>
    </source>
</evidence>
<feature type="domain" description="Cytochrome c assembly protein" evidence="8">
    <location>
        <begin position="100"/>
        <end position="305"/>
    </location>
</feature>
<feature type="transmembrane region" description="Helical" evidence="7">
    <location>
        <begin position="219"/>
        <end position="238"/>
    </location>
</feature>
<dbReference type="PANTHER" id="PTHR30071">
    <property type="entry name" value="HEME EXPORTER PROTEIN C"/>
    <property type="match status" value="1"/>
</dbReference>
<feature type="transmembrane region" description="Helical" evidence="7">
    <location>
        <begin position="282"/>
        <end position="301"/>
    </location>
</feature>
<dbReference type="Proteomes" id="UP000800981">
    <property type="component" value="Unassembled WGS sequence"/>
</dbReference>
<dbReference type="InterPro" id="IPR017562">
    <property type="entry name" value="Cyt_c_biogenesis_CcsA"/>
</dbReference>
<name>A0ABX0GXR4_9ACTN</name>
<proteinExistence type="predicted"/>
<evidence type="ECO:0000313" key="9">
    <source>
        <dbReference type="EMBL" id="NHC14901.1"/>
    </source>
</evidence>
<feature type="transmembrane region" description="Helical" evidence="7">
    <location>
        <begin position="106"/>
        <end position="122"/>
    </location>
</feature>
<comment type="subcellular location">
    <subcellularLocation>
        <location evidence="1">Membrane</location>
        <topology evidence="1">Multi-pass membrane protein</topology>
    </subcellularLocation>
</comment>
<dbReference type="NCBIfam" id="TIGR03144">
    <property type="entry name" value="cytochr_II_ccsB"/>
    <property type="match status" value="1"/>
</dbReference>
<feature type="transmembrane region" description="Helical" evidence="7">
    <location>
        <begin position="253"/>
        <end position="270"/>
    </location>
</feature>
<accession>A0ABX0GXR4</accession>
<evidence type="ECO:0000256" key="4">
    <source>
        <dbReference type="ARBA" id="ARBA00022989"/>
    </source>
</evidence>
<protein>
    <submittedName>
        <fullName evidence="9">C-type cytochrome biogenesis protein CcsB</fullName>
    </submittedName>
</protein>
<evidence type="ECO:0000256" key="1">
    <source>
        <dbReference type="ARBA" id="ARBA00004141"/>
    </source>
</evidence>
<keyword evidence="3" id="KW-0201">Cytochrome c-type biogenesis</keyword>
<keyword evidence="4 7" id="KW-1133">Transmembrane helix</keyword>
<keyword evidence="2 7" id="KW-0812">Transmembrane</keyword>
<evidence type="ECO:0000256" key="5">
    <source>
        <dbReference type="ARBA" id="ARBA00023136"/>
    </source>
</evidence>
<gene>
    <name evidence="9" type="primary">ccsB</name>
    <name evidence="9" type="ORF">G9H71_14020</name>
</gene>
<evidence type="ECO:0000256" key="7">
    <source>
        <dbReference type="SAM" id="Phobius"/>
    </source>
</evidence>
<feature type="transmembrane region" description="Helical" evidence="7">
    <location>
        <begin position="129"/>
        <end position="151"/>
    </location>
</feature>
<comment type="caution">
    <text evidence="9">The sequence shown here is derived from an EMBL/GenBank/DDBJ whole genome shotgun (WGS) entry which is preliminary data.</text>
</comment>
<organism evidence="9 10">
    <name type="scientific">Motilibacter deserti</name>
    <dbReference type="NCBI Taxonomy" id="2714956"/>
    <lineage>
        <taxon>Bacteria</taxon>
        <taxon>Bacillati</taxon>
        <taxon>Actinomycetota</taxon>
        <taxon>Actinomycetes</taxon>
        <taxon>Motilibacterales</taxon>
        <taxon>Motilibacteraceae</taxon>
        <taxon>Motilibacter</taxon>
    </lineage>
</organism>
<dbReference type="Pfam" id="PF01578">
    <property type="entry name" value="Cytochrom_C_asm"/>
    <property type="match status" value="1"/>
</dbReference>
<feature type="transmembrane region" description="Helical" evidence="7">
    <location>
        <begin position="163"/>
        <end position="191"/>
    </location>
</feature>
<feature type="transmembrane region" description="Helical" evidence="7">
    <location>
        <begin position="72"/>
        <end position="94"/>
    </location>
</feature>